<sequence>MAAAVSFTAVACSSDSDDFIFGGGGTPPATTLSDVSSRIEVPRLNPQNKLITHWTTEGQGKVMNYCLEYDAGKYHSRWVAYRFDNLTRQVKVGRKPYEVKPQYPKDPSLISQYIPDDASFNGYQHGHLCASADRLYSRASNDQTFYMTNMSPQKGDFNGGYWTRFESFVREKAKAQGLADTLYVVKGGTITEGDYSHRVANSRIVVPKYYFMALLQYRFGKYSAIGFWMGHDSHGYSYNNQAPRSELNKRAVSIQWLENRTGIDFFHNLPDAIEKKVEKELNLSDWGL</sequence>
<dbReference type="InterPro" id="IPR040255">
    <property type="entry name" value="Non-specific_endonuclease"/>
</dbReference>
<proteinExistence type="predicted"/>
<dbReference type="SMART" id="SM00892">
    <property type="entry name" value="Endonuclease_NS"/>
    <property type="match status" value="1"/>
</dbReference>
<name>J9GGN2_9ZZZZ</name>
<dbReference type="GO" id="GO:0046872">
    <property type="term" value="F:metal ion binding"/>
    <property type="evidence" value="ECO:0007669"/>
    <property type="project" value="InterPro"/>
</dbReference>
<keyword evidence="3" id="KW-0540">Nuclease</keyword>
<dbReference type="PANTHER" id="PTHR13966">
    <property type="entry name" value="ENDONUCLEASE RELATED"/>
    <property type="match status" value="1"/>
</dbReference>
<gene>
    <name evidence="3" type="ORF">EVA_05755</name>
</gene>
<keyword evidence="3" id="KW-0378">Hydrolase</keyword>
<dbReference type="Gene3D" id="3.40.570.10">
    <property type="entry name" value="Extracellular Endonuclease, subunit A"/>
    <property type="match status" value="1"/>
</dbReference>
<evidence type="ECO:0000259" key="1">
    <source>
        <dbReference type="SMART" id="SM00477"/>
    </source>
</evidence>
<dbReference type="EC" id="3.-.-.-" evidence="3"/>
<accession>J9GGN2</accession>
<dbReference type="GO" id="GO:0003676">
    <property type="term" value="F:nucleic acid binding"/>
    <property type="evidence" value="ECO:0007669"/>
    <property type="project" value="InterPro"/>
</dbReference>
<dbReference type="GO" id="GO:0016787">
    <property type="term" value="F:hydrolase activity"/>
    <property type="evidence" value="ECO:0007669"/>
    <property type="project" value="UniProtKB-KW"/>
</dbReference>
<protein>
    <submittedName>
        <fullName evidence="3">DNA/RNA non-specific endonuclease</fullName>
        <ecNumber evidence="3">3.-.-.-</ecNumber>
    </submittedName>
</protein>
<reference evidence="3" key="1">
    <citation type="journal article" date="2012" name="PLoS ONE">
        <title>Gene sets for utilization of primary and secondary nutrition supplies in the distal gut of endangered iberian lynx.</title>
        <authorList>
            <person name="Alcaide M."/>
            <person name="Messina E."/>
            <person name="Richter M."/>
            <person name="Bargiela R."/>
            <person name="Peplies J."/>
            <person name="Huws S.A."/>
            <person name="Newbold C.J."/>
            <person name="Golyshin P.N."/>
            <person name="Simon M.A."/>
            <person name="Lopez G."/>
            <person name="Yakimov M.M."/>
            <person name="Ferrer M."/>
        </authorList>
    </citation>
    <scope>NUCLEOTIDE SEQUENCE</scope>
</reference>
<keyword evidence="3" id="KW-0255">Endonuclease</keyword>
<dbReference type="InterPro" id="IPR044929">
    <property type="entry name" value="DNA/RNA_non-sp_Endonuclease_sf"/>
</dbReference>
<dbReference type="InterPro" id="IPR044925">
    <property type="entry name" value="His-Me_finger_sf"/>
</dbReference>
<dbReference type="AlphaFoldDB" id="J9GGN2"/>
<feature type="domain" description="DNA/RNA non-specific endonuclease/pyrophosphatase/phosphodiesterase" evidence="2">
    <location>
        <begin position="61"/>
        <end position="272"/>
    </location>
</feature>
<dbReference type="GO" id="GO:0004519">
    <property type="term" value="F:endonuclease activity"/>
    <property type="evidence" value="ECO:0007669"/>
    <property type="project" value="UniProtKB-KW"/>
</dbReference>
<organism evidence="3">
    <name type="scientific">gut metagenome</name>
    <dbReference type="NCBI Taxonomy" id="749906"/>
    <lineage>
        <taxon>unclassified sequences</taxon>
        <taxon>metagenomes</taxon>
        <taxon>organismal metagenomes</taxon>
    </lineage>
</organism>
<dbReference type="SMART" id="SM00477">
    <property type="entry name" value="NUC"/>
    <property type="match status" value="1"/>
</dbReference>
<dbReference type="InterPro" id="IPR001604">
    <property type="entry name" value="Endo_G_ENPP1-like_dom"/>
</dbReference>
<dbReference type="SUPFAM" id="SSF54060">
    <property type="entry name" value="His-Me finger endonucleases"/>
    <property type="match status" value="1"/>
</dbReference>
<evidence type="ECO:0000313" key="3">
    <source>
        <dbReference type="EMBL" id="EJX06129.1"/>
    </source>
</evidence>
<dbReference type="EMBL" id="AMCI01001250">
    <property type="protein sequence ID" value="EJX06129.1"/>
    <property type="molecule type" value="Genomic_DNA"/>
</dbReference>
<evidence type="ECO:0000259" key="2">
    <source>
        <dbReference type="SMART" id="SM00892"/>
    </source>
</evidence>
<dbReference type="Pfam" id="PF01223">
    <property type="entry name" value="Endonuclease_NS"/>
    <property type="match status" value="1"/>
</dbReference>
<dbReference type="PANTHER" id="PTHR13966:SF5">
    <property type="entry name" value="ENDONUCLEASE G, MITOCHONDRIAL"/>
    <property type="match status" value="1"/>
</dbReference>
<comment type="caution">
    <text evidence="3">The sequence shown here is derived from an EMBL/GenBank/DDBJ whole genome shotgun (WGS) entry which is preliminary data.</text>
</comment>
<dbReference type="InterPro" id="IPR020821">
    <property type="entry name" value="ENPP1-3/EXOG-like_nuc-like"/>
</dbReference>
<feature type="domain" description="ENPP1-3/EXOG-like endonuclease/phosphodiesterase" evidence="1">
    <location>
        <begin position="62"/>
        <end position="272"/>
    </location>
</feature>